<name>A0A0E9RW07_ANGAN</name>
<evidence type="ECO:0000313" key="1">
    <source>
        <dbReference type="EMBL" id="JAH33281.1"/>
    </source>
</evidence>
<reference evidence="1" key="2">
    <citation type="journal article" date="2015" name="Fish Shellfish Immunol.">
        <title>Early steps in the European eel (Anguilla anguilla)-Vibrio vulnificus interaction in the gills: Role of the RtxA13 toxin.</title>
        <authorList>
            <person name="Callol A."/>
            <person name="Pajuelo D."/>
            <person name="Ebbesson L."/>
            <person name="Teles M."/>
            <person name="MacKenzie S."/>
            <person name="Amaro C."/>
        </authorList>
    </citation>
    <scope>NUCLEOTIDE SEQUENCE</scope>
</reference>
<organism evidence="1">
    <name type="scientific">Anguilla anguilla</name>
    <name type="common">European freshwater eel</name>
    <name type="synonym">Muraena anguilla</name>
    <dbReference type="NCBI Taxonomy" id="7936"/>
    <lineage>
        <taxon>Eukaryota</taxon>
        <taxon>Metazoa</taxon>
        <taxon>Chordata</taxon>
        <taxon>Craniata</taxon>
        <taxon>Vertebrata</taxon>
        <taxon>Euteleostomi</taxon>
        <taxon>Actinopterygii</taxon>
        <taxon>Neopterygii</taxon>
        <taxon>Teleostei</taxon>
        <taxon>Anguilliformes</taxon>
        <taxon>Anguillidae</taxon>
        <taxon>Anguilla</taxon>
    </lineage>
</organism>
<protein>
    <submittedName>
        <fullName evidence="1">Uncharacterized protein</fullName>
    </submittedName>
</protein>
<accession>A0A0E9RW07</accession>
<reference evidence="1" key="1">
    <citation type="submission" date="2014-11" db="EMBL/GenBank/DDBJ databases">
        <authorList>
            <person name="Amaro Gonzalez C."/>
        </authorList>
    </citation>
    <scope>NUCLEOTIDE SEQUENCE</scope>
</reference>
<dbReference type="EMBL" id="GBXM01075296">
    <property type="protein sequence ID" value="JAH33281.1"/>
    <property type="molecule type" value="Transcribed_RNA"/>
</dbReference>
<proteinExistence type="predicted"/>
<sequence>MQTRQETSKSLQTTETCLIEYKYIYHFRVIICPDFRFVNSNCQVQLCKTALCGFMNLLHLTKGMIVKRKEYRCEEE</sequence>
<dbReference type="AlphaFoldDB" id="A0A0E9RW07"/>